<dbReference type="Proteomes" id="UP001333102">
    <property type="component" value="Chromosome"/>
</dbReference>
<dbReference type="InterPro" id="IPR009651">
    <property type="entry name" value="Met_g_lyase_put"/>
</dbReference>
<dbReference type="RefSeq" id="WP_324667508.1">
    <property type="nucleotide sequence ID" value="NZ_CP141614.1"/>
</dbReference>
<keyword evidence="2" id="KW-1185">Reference proteome</keyword>
<name>A0ABZ1BKX9_9FIRM</name>
<reference evidence="2" key="1">
    <citation type="submission" date="2023-12" db="EMBL/GenBank/DDBJ databases">
        <title>Novel isolates from deep terrestrial aquifers shed light on the physiology and ecology of the class Limnochordia.</title>
        <authorList>
            <person name="Karnachuk O.V."/>
            <person name="Lukina A.P."/>
            <person name="Avakyan M.R."/>
            <person name="Kadnikov V."/>
            <person name="Begmatov S."/>
            <person name="Beletsky A.V."/>
            <person name="Mardanov A.V."/>
            <person name="Ravin N.V."/>
        </authorList>
    </citation>
    <scope>NUCLEOTIDE SEQUENCE [LARGE SCALE GENOMIC DNA]</scope>
    <source>
        <strain evidence="2">LN</strain>
    </source>
</reference>
<keyword evidence="1" id="KW-0808">Transferase</keyword>
<gene>
    <name evidence="1" type="ORF">VLY81_07300</name>
</gene>
<dbReference type="InterPro" id="IPR015421">
    <property type="entry name" value="PyrdxlP-dep_Trfase_major"/>
</dbReference>
<evidence type="ECO:0000313" key="2">
    <source>
        <dbReference type="Proteomes" id="UP001333102"/>
    </source>
</evidence>
<dbReference type="Gene3D" id="3.40.640.10">
    <property type="entry name" value="Type I PLP-dependent aspartate aminotransferase-like (Major domain)"/>
    <property type="match status" value="1"/>
</dbReference>
<dbReference type="GO" id="GO:0008483">
    <property type="term" value="F:transaminase activity"/>
    <property type="evidence" value="ECO:0007669"/>
    <property type="project" value="UniProtKB-KW"/>
</dbReference>
<dbReference type="PANTHER" id="PTHR46658">
    <property type="entry name" value="CYS OR MET METABOLISM PYRIDOXAL-PHOSPHATE-DEPENDENT ENZYME"/>
    <property type="match status" value="1"/>
</dbReference>
<protein>
    <submittedName>
        <fullName evidence="1">Aminotransferase class I/II-fold pyridoxal phosphate-dependent enzyme</fullName>
    </submittedName>
</protein>
<organism evidence="1 2">
    <name type="scientific">Geochorda subterranea</name>
    <dbReference type="NCBI Taxonomy" id="3109564"/>
    <lineage>
        <taxon>Bacteria</taxon>
        <taxon>Bacillati</taxon>
        <taxon>Bacillota</taxon>
        <taxon>Limnochordia</taxon>
        <taxon>Limnochordales</taxon>
        <taxon>Geochordaceae</taxon>
        <taxon>Geochorda</taxon>
    </lineage>
</organism>
<dbReference type="Pfam" id="PF06838">
    <property type="entry name" value="Met_gamma_lyase"/>
    <property type="match status" value="1"/>
</dbReference>
<dbReference type="InterPro" id="IPR015424">
    <property type="entry name" value="PyrdxlP-dep_Trfase"/>
</dbReference>
<dbReference type="Gene3D" id="3.90.1150.60">
    <property type="entry name" value="Methioning gamme-lyase, C-terminal domain"/>
    <property type="match status" value="1"/>
</dbReference>
<dbReference type="PANTHER" id="PTHR46658:SF1">
    <property type="entry name" value="CYS OR MET METABOLISM PYRIDOXAL-PHOSPHATE-DEPENDENT ENZYME"/>
    <property type="match status" value="1"/>
</dbReference>
<proteinExistence type="predicted"/>
<keyword evidence="1" id="KW-0032">Aminotransferase</keyword>
<dbReference type="SUPFAM" id="SSF53383">
    <property type="entry name" value="PLP-dependent transferases"/>
    <property type="match status" value="1"/>
</dbReference>
<dbReference type="EMBL" id="CP141614">
    <property type="protein sequence ID" value="WRP13263.1"/>
    <property type="molecule type" value="Genomic_DNA"/>
</dbReference>
<evidence type="ECO:0000313" key="1">
    <source>
        <dbReference type="EMBL" id="WRP13263.1"/>
    </source>
</evidence>
<accession>A0ABZ1BKX9</accession>
<sequence>MSEPSFIAQAFPEIDPRAERVVLAAIRRLQQPAPPGVAGWAAVEEVAAHNTARVLAAFHQVGASEGFLAETTGYAYGDPGREALEQAWALVMGAEAALVRPQLVSGTHALTCALFGVLRPGDELVVATGLPYDTLWPVLGIEGQQAPGSLAEWGVRTRVVPLTQTGEVDLEALEASIGSRTRMVLVQRSRGYAWRPSLSIDAIAAVCEVAHRRGGCVVLVDNAYGEFVETREPCHVGADLVAGSLIKNPGGTLAPSGGYVAGSAELVAAAAARLTAPGLAAEVGPALGVSRWIWMGLFLAPRTVAEAVAGAMVAAAAFSAAGFAVSPTAEEPRTDTVQVVRAGRREAAMAIVRGIQRASALDARARPHPARLPGYRDPIVMAGGTFVQGSSSELSADLPLRPPYDVFLQGGVSRHHVALGVARALHELWSDGLLMDFAEP</sequence>